<dbReference type="InterPro" id="IPR006553">
    <property type="entry name" value="Leu-rich_rpt_Cys-con_subtyp"/>
</dbReference>
<name>A0A9P5UEX3_9AGAR</name>
<dbReference type="SUPFAM" id="SSF52047">
    <property type="entry name" value="RNI-like"/>
    <property type="match status" value="1"/>
</dbReference>
<organism evidence="3 4">
    <name type="scientific">Rhodocollybia butyracea</name>
    <dbReference type="NCBI Taxonomy" id="206335"/>
    <lineage>
        <taxon>Eukaryota</taxon>
        <taxon>Fungi</taxon>
        <taxon>Dikarya</taxon>
        <taxon>Basidiomycota</taxon>
        <taxon>Agaricomycotina</taxon>
        <taxon>Agaricomycetes</taxon>
        <taxon>Agaricomycetidae</taxon>
        <taxon>Agaricales</taxon>
        <taxon>Marasmiineae</taxon>
        <taxon>Omphalotaceae</taxon>
        <taxon>Rhodocollybia</taxon>
    </lineage>
</organism>
<dbReference type="InterPro" id="IPR056451">
    <property type="entry name" value="Znf_Tbcl_Rhp7"/>
</dbReference>
<dbReference type="AlphaFoldDB" id="A0A9P5UEX3"/>
<dbReference type="PANTHER" id="PTHR13318">
    <property type="entry name" value="PARTNER OF PAIRED, ISOFORM B-RELATED"/>
    <property type="match status" value="1"/>
</dbReference>
<feature type="compositionally biased region" description="Polar residues" evidence="1">
    <location>
        <begin position="35"/>
        <end position="47"/>
    </location>
</feature>
<proteinExistence type="predicted"/>
<feature type="compositionally biased region" description="Basic and acidic residues" evidence="1">
    <location>
        <begin position="103"/>
        <end position="113"/>
    </location>
</feature>
<evidence type="ECO:0000313" key="4">
    <source>
        <dbReference type="Proteomes" id="UP000772434"/>
    </source>
</evidence>
<gene>
    <name evidence="3" type="ORF">BDP27DRAFT_1389763</name>
</gene>
<comment type="caution">
    <text evidence="3">The sequence shown here is derived from an EMBL/GenBank/DDBJ whole genome shotgun (WGS) entry which is preliminary data.</text>
</comment>
<keyword evidence="4" id="KW-1185">Reference proteome</keyword>
<dbReference type="Gene3D" id="3.80.10.10">
    <property type="entry name" value="Ribonuclease Inhibitor"/>
    <property type="match status" value="3"/>
</dbReference>
<dbReference type="GO" id="GO:0019005">
    <property type="term" value="C:SCF ubiquitin ligase complex"/>
    <property type="evidence" value="ECO:0007669"/>
    <property type="project" value="TreeGrafter"/>
</dbReference>
<dbReference type="Pfam" id="PF23550">
    <property type="entry name" value="zf_Tbcl_Rhp7"/>
    <property type="match status" value="1"/>
</dbReference>
<sequence>MSRRNNVRGPTSALTEFLKENNITPTTIATRAATQNQPIAGPSNSEQADVEDEAENPTRRKRRNRAAVTSGYDSDDLDEPESPVKKKKTSAAAEKSKAKKTAKKNEDSDHNPDNDAYTALSKAFRGNKPPNGSIESCAECEKEFSVSQYTMAANPGPGFWCHPCAKKLGNDPFKKPAPPRKRKAPAAKRTIVNFEERRFPTLVETCINIISNHIDDIEAFGEIGTMNMEAISKAISKKRSLNSENVQLFYGAENTILTLYDVTKLSPTSLITLGHLNPNLTTLRLDYCGLISDEVINSWCSSLPNLVHLQLLGPFLVRAPAWVAFFQSHPQLQSFLITQSPRFTLECLQALVETSGKTVTRVGLREVGLLSDEFLGVLESLSGKLSYLDISEPAKSCSDEAVNSLLGAVGSTLTHLNLSGHIELTDDVLHSGVLPNITNLNELSLSNLPLLTDEGVARFFSQWSNPPLTAVDFSRNPSLSTDSFIELMNHSGEGLHSLDINGWKDVSGKALENIGTQARDLRKIDLGWCRELDDFIMKAILEGCKSWLSEVKVWGCNKVEGNWVHSGTRTKAKILGIETHTSM</sequence>
<accession>A0A9P5UEX3</accession>
<evidence type="ECO:0000313" key="3">
    <source>
        <dbReference type="EMBL" id="KAF9075753.1"/>
    </source>
</evidence>
<dbReference type="Proteomes" id="UP000772434">
    <property type="component" value="Unassembled WGS sequence"/>
</dbReference>
<protein>
    <recommendedName>
        <fullName evidence="2">DNA repair protein rhp7 treble clef domain-containing protein</fullName>
    </recommendedName>
</protein>
<feature type="region of interest" description="Disordered" evidence="1">
    <location>
        <begin position="1"/>
        <end position="117"/>
    </location>
</feature>
<feature type="domain" description="DNA repair protein rhp7 treble clef" evidence="2">
    <location>
        <begin position="132"/>
        <end position="169"/>
    </location>
</feature>
<evidence type="ECO:0000256" key="1">
    <source>
        <dbReference type="SAM" id="MobiDB-lite"/>
    </source>
</evidence>
<dbReference type="GO" id="GO:0031146">
    <property type="term" value="P:SCF-dependent proteasomal ubiquitin-dependent protein catabolic process"/>
    <property type="evidence" value="ECO:0007669"/>
    <property type="project" value="TreeGrafter"/>
</dbReference>
<feature type="compositionally biased region" description="Low complexity" evidence="1">
    <location>
        <begin position="23"/>
        <end position="34"/>
    </location>
</feature>
<evidence type="ECO:0000259" key="2">
    <source>
        <dbReference type="Pfam" id="PF23550"/>
    </source>
</evidence>
<dbReference type="InterPro" id="IPR032675">
    <property type="entry name" value="LRR_dom_sf"/>
</dbReference>
<dbReference type="EMBL" id="JADNRY010000008">
    <property type="protein sequence ID" value="KAF9075753.1"/>
    <property type="molecule type" value="Genomic_DNA"/>
</dbReference>
<dbReference type="OrthoDB" id="421226at2759"/>
<dbReference type="SMART" id="SM00367">
    <property type="entry name" value="LRR_CC"/>
    <property type="match status" value="4"/>
</dbReference>
<dbReference type="PANTHER" id="PTHR13318:SF234">
    <property type="entry name" value="RNI-LIKE PROTEIN"/>
    <property type="match status" value="1"/>
</dbReference>
<reference evidence="3" key="1">
    <citation type="submission" date="2020-11" db="EMBL/GenBank/DDBJ databases">
        <authorList>
            <consortium name="DOE Joint Genome Institute"/>
            <person name="Ahrendt S."/>
            <person name="Riley R."/>
            <person name="Andreopoulos W."/>
            <person name="Labutti K."/>
            <person name="Pangilinan J."/>
            <person name="Ruiz-Duenas F.J."/>
            <person name="Barrasa J.M."/>
            <person name="Sanchez-Garcia M."/>
            <person name="Camarero S."/>
            <person name="Miyauchi S."/>
            <person name="Serrano A."/>
            <person name="Linde D."/>
            <person name="Babiker R."/>
            <person name="Drula E."/>
            <person name="Ayuso-Fernandez I."/>
            <person name="Pacheco R."/>
            <person name="Padilla G."/>
            <person name="Ferreira P."/>
            <person name="Barriuso J."/>
            <person name="Kellner H."/>
            <person name="Castanera R."/>
            <person name="Alfaro M."/>
            <person name="Ramirez L."/>
            <person name="Pisabarro A.G."/>
            <person name="Kuo A."/>
            <person name="Tritt A."/>
            <person name="Lipzen A."/>
            <person name="He G."/>
            <person name="Yan M."/>
            <person name="Ng V."/>
            <person name="Cullen D."/>
            <person name="Martin F."/>
            <person name="Rosso M.-N."/>
            <person name="Henrissat B."/>
            <person name="Hibbett D."/>
            <person name="Martinez A.T."/>
            <person name="Grigoriev I.V."/>
        </authorList>
    </citation>
    <scope>NUCLEOTIDE SEQUENCE</scope>
    <source>
        <strain evidence="3">AH 40177</strain>
    </source>
</reference>